<dbReference type="CDD" id="cd05233">
    <property type="entry name" value="SDR_c"/>
    <property type="match status" value="1"/>
</dbReference>
<dbReference type="PROSITE" id="PS00061">
    <property type="entry name" value="ADH_SHORT"/>
    <property type="match status" value="1"/>
</dbReference>
<dbReference type="InterPro" id="IPR036291">
    <property type="entry name" value="NAD(P)-bd_dom_sf"/>
</dbReference>
<dbReference type="PRINTS" id="PR00080">
    <property type="entry name" value="SDRFAMILY"/>
</dbReference>
<dbReference type="Proteomes" id="UP001156102">
    <property type="component" value="Unassembled WGS sequence"/>
</dbReference>
<dbReference type="InterPro" id="IPR020904">
    <property type="entry name" value="Sc_DH/Rdtase_CS"/>
</dbReference>
<reference evidence="3" key="1">
    <citation type="submission" date="2022-07" db="EMBL/GenBank/DDBJ databases">
        <authorList>
            <person name="Li W.-J."/>
            <person name="Deng Q.-Q."/>
        </authorList>
    </citation>
    <scope>NUCLEOTIDE SEQUENCE</scope>
    <source>
        <strain evidence="3">SYSU M60031</strain>
    </source>
</reference>
<accession>A0AA41XAV3</accession>
<sequence length="254" mass="26973">MNNRIALVTGAGRAKGIGAAICRSLADAGMDIFFTYWSSYDASMPWGAGQEEPLQLREDIRRTGARCEMLELDLSDPAAPGQLMEAVCARLGTPDVLVNNAAYSTSTSYADITAEELDRHYFINVRATALLSAAFARRFEKGNGGRIINLTSGQSLGPMPNEVAYAATKGAVDALTVTLSAELAPKGITVNAVNPGPTDTGWMTPELQEELLPLFGLGRIGLPADAARAVRLLASEDAGWITGQILHSEGGFKR</sequence>
<dbReference type="AlphaFoldDB" id="A0AA41XAV3"/>
<protein>
    <submittedName>
        <fullName evidence="3">SDR family oxidoreductase</fullName>
    </submittedName>
</protein>
<comment type="caution">
    <text evidence="3">The sequence shown here is derived from an EMBL/GenBank/DDBJ whole genome shotgun (WGS) entry which is preliminary data.</text>
</comment>
<dbReference type="NCBIfam" id="NF009389">
    <property type="entry name" value="PRK12748.1"/>
    <property type="match status" value="1"/>
</dbReference>
<dbReference type="PRINTS" id="PR00081">
    <property type="entry name" value="GDHRDH"/>
</dbReference>
<evidence type="ECO:0000313" key="3">
    <source>
        <dbReference type="EMBL" id="MCP8969555.1"/>
    </source>
</evidence>
<evidence type="ECO:0000256" key="2">
    <source>
        <dbReference type="ARBA" id="ARBA00023002"/>
    </source>
</evidence>
<keyword evidence="4" id="KW-1185">Reference proteome</keyword>
<dbReference type="InterPro" id="IPR002347">
    <property type="entry name" value="SDR_fam"/>
</dbReference>
<proteinExistence type="inferred from homology"/>
<comment type="similarity">
    <text evidence="1">Belongs to the short-chain dehydrogenases/reductases (SDR) family.</text>
</comment>
<dbReference type="SUPFAM" id="SSF51735">
    <property type="entry name" value="NAD(P)-binding Rossmann-fold domains"/>
    <property type="match status" value="1"/>
</dbReference>
<dbReference type="Gene3D" id="3.40.50.720">
    <property type="entry name" value="NAD(P)-binding Rossmann-like Domain"/>
    <property type="match status" value="1"/>
</dbReference>
<dbReference type="NCBIfam" id="NF009499">
    <property type="entry name" value="PRK12859.1"/>
    <property type="match status" value="1"/>
</dbReference>
<dbReference type="RefSeq" id="WP_254759475.1">
    <property type="nucleotide sequence ID" value="NZ_JANCLT010000006.1"/>
</dbReference>
<dbReference type="PANTHER" id="PTHR48107">
    <property type="entry name" value="NADPH-DEPENDENT ALDEHYDE REDUCTASE-LIKE PROTEIN, CHLOROPLASTIC-RELATED"/>
    <property type="match status" value="1"/>
</dbReference>
<organism evidence="3 4">
    <name type="scientific">Ectobacillus ponti</name>
    <dbReference type="NCBI Taxonomy" id="2961894"/>
    <lineage>
        <taxon>Bacteria</taxon>
        <taxon>Bacillati</taxon>
        <taxon>Bacillota</taxon>
        <taxon>Bacilli</taxon>
        <taxon>Bacillales</taxon>
        <taxon>Bacillaceae</taxon>
        <taxon>Ectobacillus</taxon>
    </lineage>
</organism>
<dbReference type="GO" id="GO:0008206">
    <property type="term" value="P:bile acid metabolic process"/>
    <property type="evidence" value="ECO:0007669"/>
    <property type="project" value="UniProtKB-ARBA"/>
</dbReference>
<name>A0AA41XAV3_9BACI</name>
<evidence type="ECO:0000256" key="1">
    <source>
        <dbReference type="ARBA" id="ARBA00006484"/>
    </source>
</evidence>
<keyword evidence="2" id="KW-0560">Oxidoreductase</keyword>
<dbReference type="FunFam" id="3.40.50.720:FF:000084">
    <property type="entry name" value="Short-chain dehydrogenase reductase"/>
    <property type="match status" value="1"/>
</dbReference>
<dbReference type="Pfam" id="PF13561">
    <property type="entry name" value="adh_short_C2"/>
    <property type="match status" value="1"/>
</dbReference>
<dbReference type="EMBL" id="JANCLT010000006">
    <property type="protein sequence ID" value="MCP8969555.1"/>
    <property type="molecule type" value="Genomic_DNA"/>
</dbReference>
<dbReference type="PANTHER" id="PTHR48107:SF7">
    <property type="entry name" value="RE15974P"/>
    <property type="match status" value="1"/>
</dbReference>
<gene>
    <name evidence="3" type="ORF">NK662_13550</name>
</gene>
<dbReference type="GO" id="GO:0016614">
    <property type="term" value="F:oxidoreductase activity, acting on CH-OH group of donors"/>
    <property type="evidence" value="ECO:0007669"/>
    <property type="project" value="UniProtKB-ARBA"/>
</dbReference>
<evidence type="ECO:0000313" key="4">
    <source>
        <dbReference type="Proteomes" id="UP001156102"/>
    </source>
</evidence>